<reference evidence="1 2" key="1">
    <citation type="journal article" date="2016" name="Nat. Commun.">
        <title>Thousands of microbial genomes shed light on interconnected biogeochemical processes in an aquifer system.</title>
        <authorList>
            <person name="Anantharaman K."/>
            <person name="Brown C.T."/>
            <person name="Hug L.A."/>
            <person name="Sharon I."/>
            <person name="Castelle C.J."/>
            <person name="Probst A.J."/>
            <person name="Thomas B.C."/>
            <person name="Singh A."/>
            <person name="Wilkins M.J."/>
            <person name="Karaoz U."/>
            <person name="Brodie E.L."/>
            <person name="Williams K.H."/>
            <person name="Hubbard S.S."/>
            <person name="Banfield J.F."/>
        </authorList>
    </citation>
    <scope>NUCLEOTIDE SEQUENCE [LARGE SCALE GENOMIC DNA]</scope>
</reference>
<sequence length="104" mass="9614">MGAVASGTTGVLVAGAGAGAGSAGGTGAEPVCCVAEAGVAVDGSAGRGVDVAGAAFVEVSAVGTVLVSVGVGGMLPDCAVAKKIGTRSKIVMPKNEATETPELI</sequence>
<evidence type="ECO:0000313" key="1">
    <source>
        <dbReference type="EMBL" id="OGY90278.1"/>
    </source>
</evidence>
<accession>A0A1G2BM77</accession>
<proteinExistence type="predicted"/>
<gene>
    <name evidence="1" type="ORF">A2677_01405</name>
</gene>
<dbReference type="EMBL" id="MHKK01000013">
    <property type="protein sequence ID" value="OGY90278.1"/>
    <property type="molecule type" value="Genomic_DNA"/>
</dbReference>
<organism evidence="1 2">
    <name type="scientific">Candidatus Komeilibacteria bacterium RIFCSPHIGHO2_01_FULL_52_14</name>
    <dbReference type="NCBI Taxonomy" id="1798549"/>
    <lineage>
        <taxon>Bacteria</taxon>
        <taxon>Candidatus Komeiliibacteriota</taxon>
    </lineage>
</organism>
<name>A0A1G2BM77_9BACT</name>
<evidence type="ECO:0000313" key="2">
    <source>
        <dbReference type="Proteomes" id="UP000177817"/>
    </source>
</evidence>
<protein>
    <submittedName>
        <fullName evidence="1">Uncharacterized protein</fullName>
    </submittedName>
</protein>
<dbReference type="Proteomes" id="UP000177817">
    <property type="component" value="Unassembled WGS sequence"/>
</dbReference>
<dbReference type="AlphaFoldDB" id="A0A1G2BM77"/>
<comment type="caution">
    <text evidence="1">The sequence shown here is derived from an EMBL/GenBank/DDBJ whole genome shotgun (WGS) entry which is preliminary data.</text>
</comment>